<keyword evidence="3" id="KW-0804">Transcription</keyword>
<dbReference type="Proteomes" id="UP001303236">
    <property type="component" value="Chromosome"/>
</dbReference>
<dbReference type="InterPro" id="IPR000792">
    <property type="entry name" value="Tscrpt_reg_LuxR_C"/>
</dbReference>
<accession>A0ABY9W890</accession>
<proteinExistence type="predicted"/>
<feature type="domain" description="HTH luxR-type" evidence="4">
    <location>
        <begin position="24"/>
        <end position="89"/>
    </location>
</feature>
<sequence>MTTRSEAGDATCPYLRTGRDPRSAAWRLESLTGREKEVLLLLGMGLGNRQLAQELGIAERTVKAHIASIVGKIGQETRTQAAIVSALAHDVLCSDPSCTRHPAKVSGRHRGHAAA</sequence>
<dbReference type="PRINTS" id="PR00038">
    <property type="entry name" value="HTHLUXR"/>
</dbReference>
<dbReference type="PANTHER" id="PTHR44688">
    <property type="entry name" value="DNA-BINDING TRANSCRIPTIONAL ACTIVATOR DEVR_DOSR"/>
    <property type="match status" value="1"/>
</dbReference>
<evidence type="ECO:0000259" key="4">
    <source>
        <dbReference type="PROSITE" id="PS50043"/>
    </source>
</evidence>
<keyword evidence="1" id="KW-0805">Transcription regulation</keyword>
<reference evidence="5 6" key="1">
    <citation type="submission" date="2023-09" db="EMBL/GenBank/DDBJ databases">
        <title>Genome completion map analysis of the actinomycetes C11-1.</title>
        <authorList>
            <person name="Qin P."/>
            <person name="Guan P."/>
        </authorList>
    </citation>
    <scope>NUCLEOTIDE SEQUENCE [LARGE SCALE GENOMIC DNA]</scope>
    <source>
        <strain evidence="5 6">C11-1</strain>
    </source>
</reference>
<evidence type="ECO:0000256" key="3">
    <source>
        <dbReference type="ARBA" id="ARBA00023163"/>
    </source>
</evidence>
<evidence type="ECO:0000256" key="1">
    <source>
        <dbReference type="ARBA" id="ARBA00023015"/>
    </source>
</evidence>
<protein>
    <submittedName>
        <fullName evidence="5">Helix-turn-helix transcriptional regulator</fullName>
    </submittedName>
</protein>
<keyword evidence="2" id="KW-0238">DNA-binding</keyword>
<evidence type="ECO:0000313" key="6">
    <source>
        <dbReference type="Proteomes" id="UP001303236"/>
    </source>
</evidence>
<dbReference type="EMBL" id="CP134500">
    <property type="protein sequence ID" value="WNF31281.1"/>
    <property type="molecule type" value="Genomic_DNA"/>
</dbReference>
<gene>
    <name evidence="5" type="ORF">RI138_13985</name>
</gene>
<evidence type="ECO:0000313" key="5">
    <source>
        <dbReference type="EMBL" id="WNF31281.1"/>
    </source>
</evidence>
<dbReference type="SMART" id="SM00421">
    <property type="entry name" value="HTH_LUXR"/>
    <property type="match status" value="1"/>
</dbReference>
<name>A0ABY9W890_9ACTN</name>
<dbReference type="PROSITE" id="PS50043">
    <property type="entry name" value="HTH_LUXR_2"/>
    <property type="match status" value="1"/>
</dbReference>
<dbReference type="CDD" id="cd06170">
    <property type="entry name" value="LuxR_C_like"/>
    <property type="match status" value="1"/>
</dbReference>
<dbReference type="SUPFAM" id="SSF46894">
    <property type="entry name" value="C-terminal effector domain of the bipartite response regulators"/>
    <property type="match status" value="1"/>
</dbReference>
<dbReference type="Pfam" id="PF00196">
    <property type="entry name" value="GerE"/>
    <property type="match status" value="1"/>
</dbReference>
<dbReference type="InterPro" id="IPR036388">
    <property type="entry name" value="WH-like_DNA-bd_sf"/>
</dbReference>
<keyword evidence="6" id="KW-1185">Reference proteome</keyword>
<dbReference type="InterPro" id="IPR016032">
    <property type="entry name" value="Sig_transdc_resp-reg_C-effctor"/>
</dbReference>
<dbReference type="PANTHER" id="PTHR44688:SF16">
    <property type="entry name" value="DNA-BINDING TRANSCRIPTIONAL ACTIVATOR DEVR_DOSR"/>
    <property type="match status" value="1"/>
</dbReference>
<organism evidence="5 6">
    <name type="scientific">Streptomyces durocortorensis</name>
    <dbReference type="NCBI Taxonomy" id="2811104"/>
    <lineage>
        <taxon>Bacteria</taxon>
        <taxon>Bacillati</taxon>
        <taxon>Actinomycetota</taxon>
        <taxon>Actinomycetes</taxon>
        <taxon>Kitasatosporales</taxon>
        <taxon>Streptomycetaceae</taxon>
        <taxon>Streptomyces</taxon>
    </lineage>
</organism>
<evidence type="ECO:0000256" key="2">
    <source>
        <dbReference type="ARBA" id="ARBA00023125"/>
    </source>
</evidence>
<dbReference type="Gene3D" id="1.10.10.10">
    <property type="entry name" value="Winged helix-like DNA-binding domain superfamily/Winged helix DNA-binding domain"/>
    <property type="match status" value="1"/>
</dbReference>